<organism evidence="2 3">
    <name type="scientific">Camelina sativa</name>
    <name type="common">False flax</name>
    <name type="synonym">Myagrum sativum</name>
    <dbReference type="NCBI Taxonomy" id="90675"/>
    <lineage>
        <taxon>Eukaryota</taxon>
        <taxon>Viridiplantae</taxon>
        <taxon>Streptophyta</taxon>
        <taxon>Embryophyta</taxon>
        <taxon>Tracheophyta</taxon>
        <taxon>Spermatophyta</taxon>
        <taxon>Magnoliopsida</taxon>
        <taxon>eudicotyledons</taxon>
        <taxon>Gunneridae</taxon>
        <taxon>Pentapetalae</taxon>
        <taxon>rosids</taxon>
        <taxon>malvids</taxon>
        <taxon>Brassicales</taxon>
        <taxon>Brassicaceae</taxon>
        <taxon>Camelineae</taxon>
        <taxon>Camelina</taxon>
    </lineage>
</organism>
<dbReference type="GeneID" id="104715394"/>
<proteinExistence type="predicted"/>
<dbReference type="InterPro" id="IPR017451">
    <property type="entry name" value="F-box-assoc_interact_dom"/>
</dbReference>
<dbReference type="PANTHER" id="PTHR31672:SF13">
    <property type="entry name" value="F-BOX PROTEIN CPR30-LIKE"/>
    <property type="match status" value="1"/>
</dbReference>
<name>A0ABM0TTG0_CAMSA</name>
<accession>A0ABM0TTG0</accession>
<keyword evidence="2" id="KW-1185">Reference proteome</keyword>
<reference evidence="3" key="2">
    <citation type="submission" date="2025-08" db="UniProtKB">
        <authorList>
            <consortium name="RefSeq"/>
        </authorList>
    </citation>
    <scope>IDENTIFICATION</scope>
    <source>
        <tissue evidence="3">Leaf</tissue>
    </source>
</reference>
<gene>
    <name evidence="3" type="primary">LOC104715394</name>
</gene>
<dbReference type="Pfam" id="PF07734">
    <property type="entry name" value="FBA_1"/>
    <property type="match status" value="1"/>
</dbReference>
<dbReference type="Pfam" id="PF00646">
    <property type="entry name" value="F-box"/>
    <property type="match status" value="1"/>
</dbReference>
<sequence>MINISNLPRDLVEESFSRVPLTSTRAVRSTCKRWNTLSKDEGFTRKYLVQAAATAAKEGEFLAIMFINLSLYVMNVNLHGIYTDSSDPFVKPVGKLISLNDSDQLQFIQICHCEGLVLCTTNDYTKLVVWNPYTGHKTRWICVEPNSVHLWWRGYFHALGYDNSKSCRAYKILRFTHTPGESPVHEIFEFKSNSWKVLDVTPDWCILSNGLTLKGNTYWFATNNKLREHVPNFLLCFDFTKERFGPRLHLPFPSIFDDHVNLSSLREEQLAVLYQRTDRCEMEVWITTMIEPDAVSWSKFLAVDMYPLIGVRFYPCGVVFDEDKDISRPCDIAIAYIIGENGYFRKVDLGEITTYIVGFPLACSYVPSSVQIDQPA</sequence>
<dbReference type="InterPro" id="IPR001810">
    <property type="entry name" value="F-box_dom"/>
</dbReference>
<evidence type="ECO:0000259" key="1">
    <source>
        <dbReference type="PROSITE" id="PS50181"/>
    </source>
</evidence>
<dbReference type="InterPro" id="IPR036047">
    <property type="entry name" value="F-box-like_dom_sf"/>
</dbReference>
<dbReference type="SUPFAM" id="SSF81383">
    <property type="entry name" value="F-box domain"/>
    <property type="match status" value="1"/>
</dbReference>
<reference evidence="2" key="1">
    <citation type="journal article" date="2014" name="Nat. Commun.">
        <title>The emerging biofuel crop Camelina sativa retains a highly undifferentiated hexaploid genome structure.</title>
        <authorList>
            <person name="Kagale S."/>
            <person name="Koh C."/>
            <person name="Nixon J."/>
            <person name="Bollina V."/>
            <person name="Clarke W.E."/>
            <person name="Tuteja R."/>
            <person name="Spillane C."/>
            <person name="Robinson S.J."/>
            <person name="Links M.G."/>
            <person name="Clarke C."/>
            <person name="Higgins E.E."/>
            <person name="Huebert T."/>
            <person name="Sharpe A.G."/>
            <person name="Parkin I.A."/>
        </authorList>
    </citation>
    <scope>NUCLEOTIDE SEQUENCE [LARGE SCALE GENOMIC DNA]</scope>
    <source>
        <strain evidence="2">cv. DH55</strain>
    </source>
</reference>
<dbReference type="InterPro" id="IPR006527">
    <property type="entry name" value="F-box-assoc_dom_typ1"/>
</dbReference>
<protein>
    <submittedName>
        <fullName evidence="3">F-box protein At3g17620</fullName>
    </submittedName>
</protein>
<dbReference type="PANTHER" id="PTHR31672">
    <property type="entry name" value="BNACNNG10540D PROTEIN"/>
    <property type="match status" value="1"/>
</dbReference>
<dbReference type="InterPro" id="IPR050796">
    <property type="entry name" value="SCF_F-box_component"/>
</dbReference>
<dbReference type="Gene3D" id="1.20.1280.50">
    <property type="match status" value="1"/>
</dbReference>
<dbReference type="PROSITE" id="PS50181">
    <property type="entry name" value="FBOX"/>
    <property type="match status" value="1"/>
</dbReference>
<dbReference type="SMART" id="SM00256">
    <property type="entry name" value="FBOX"/>
    <property type="match status" value="1"/>
</dbReference>
<dbReference type="NCBIfam" id="TIGR01640">
    <property type="entry name" value="F_box_assoc_1"/>
    <property type="match status" value="1"/>
</dbReference>
<dbReference type="Proteomes" id="UP000694864">
    <property type="component" value="Chromosome 9"/>
</dbReference>
<evidence type="ECO:0000313" key="3">
    <source>
        <dbReference type="RefSeq" id="XP_010431102.1"/>
    </source>
</evidence>
<feature type="domain" description="F-box" evidence="1">
    <location>
        <begin position="1"/>
        <end position="47"/>
    </location>
</feature>
<dbReference type="RefSeq" id="XP_010431102.1">
    <property type="nucleotide sequence ID" value="XM_010432800.2"/>
</dbReference>
<evidence type="ECO:0000313" key="2">
    <source>
        <dbReference type="Proteomes" id="UP000694864"/>
    </source>
</evidence>